<name>A0A538S9D2_UNCEI</name>
<evidence type="ECO:0000313" key="1">
    <source>
        <dbReference type="EMBL" id="TMQ47979.1"/>
    </source>
</evidence>
<dbReference type="AlphaFoldDB" id="A0A538S9D2"/>
<sequence length="203" mass="20393">MNFRWRASALGALVGTVLVLGGCSLSQSPLSPGAPAGNPGTSTPPPIVSFGPGGALGYVCAPAGGQAGAPLKAGTLTPRFLISASVIDGSRGGTVRAGRFSVMLPPGAFSGLAGIAVSMSDSTVMICDLTITPASANKFKIPAQLTADLSSPGLIDAAAFTTYWYDPAKAAWVNLFAKSTVNGTSITTTLDHFSRYAAGKAGW</sequence>
<comment type="caution">
    <text evidence="1">The sequence shown here is derived from an EMBL/GenBank/DDBJ whole genome shotgun (WGS) entry which is preliminary data.</text>
</comment>
<organism evidence="1 2">
    <name type="scientific">Eiseniibacteriota bacterium</name>
    <dbReference type="NCBI Taxonomy" id="2212470"/>
    <lineage>
        <taxon>Bacteria</taxon>
        <taxon>Candidatus Eiseniibacteriota</taxon>
    </lineage>
</organism>
<dbReference type="Proteomes" id="UP000316292">
    <property type="component" value="Unassembled WGS sequence"/>
</dbReference>
<dbReference type="EMBL" id="VBOR01000091">
    <property type="protein sequence ID" value="TMQ47979.1"/>
    <property type="molecule type" value="Genomic_DNA"/>
</dbReference>
<protein>
    <recommendedName>
        <fullName evidence="3">Lipoprotein</fullName>
    </recommendedName>
</protein>
<gene>
    <name evidence="1" type="ORF">E6K71_08540</name>
</gene>
<proteinExistence type="predicted"/>
<reference evidence="1 2" key="1">
    <citation type="journal article" date="2019" name="Nat. Microbiol.">
        <title>Mediterranean grassland soil C-N compound turnover is dependent on rainfall and depth, and is mediated by genomically divergent microorganisms.</title>
        <authorList>
            <person name="Diamond S."/>
            <person name="Andeer P.F."/>
            <person name="Li Z."/>
            <person name="Crits-Christoph A."/>
            <person name="Burstein D."/>
            <person name="Anantharaman K."/>
            <person name="Lane K.R."/>
            <person name="Thomas B.C."/>
            <person name="Pan C."/>
            <person name="Northen T.R."/>
            <person name="Banfield J.F."/>
        </authorList>
    </citation>
    <scope>NUCLEOTIDE SEQUENCE [LARGE SCALE GENOMIC DNA]</scope>
    <source>
        <strain evidence="1">WS_1</strain>
    </source>
</reference>
<accession>A0A538S9D2</accession>
<evidence type="ECO:0000313" key="2">
    <source>
        <dbReference type="Proteomes" id="UP000316292"/>
    </source>
</evidence>
<evidence type="ECO:0008006" key="3">
    <source>
        <dbReference type="Google" id="ProtNLM"/>
    </source>
</evidence>
<dbReference type="PROSITE" id="PS51257">
    <property type="entry name" value="PROKAR_LIPOPROTEIN"/>
    <property type="match status" value="1"/>
</dbReference>